<name>R4WPA1_9BURK</name>
<dbReference type="KEGG" id="buo:BRPE64_CCDS04100"/>
<evidence type="ECO:0000313" key="1">
    <source>
        <dbReference type="EMBL" id="BAN26493.1"/>
    </source>
</evidence>
<dbReference type="PATRIC" id="fig|758793.3.peg.4729"/>
<dbReference type="Proteomes" id="UP000013966">
    <property type="component" value="Chromosome 3"/>
</dbReference>
<reference evidence="1 2" key="1">
    <citation type="journal article" date="2013" name="Genome Announc.">
        <title>Complete Genome Sequence of Burkholderia sp. Strain RPE64, Bacterial Symbiont of the Bean Bug Riptortus pedestris.</title>
        <authorList>
            <person name="Shibata T.F."/>
            <person name="Maeda T."/>
            <person name="Nikoh N."/>
            <person name="Yamaguchi K."/>
            <person name="Oshima K."/>
            <person name="Hattori M."/>
            <person name="Nishiyama T."/>
            <person name="Hasebe M."/>
            <person name="Fukatsu T."/>
            <person name="Kikuchi Y."/>
            <person name="Shigenobu S."/>
        </authorList>
    </citation>
    <scope>NUCLEOTIDE SEQUENCE [LARGE SCALE GENOMIC DNA]</scope>
</reference>
<accession>R4WPA1</accession>
<gene>
    <name evidence="1" type="ORF">BRPE64_CCDS04100</name>
</gene>
<protein>
    <submittedName>
        <fullName evidence="1">Uncharacterized protein</fullName>
    </submittedName>
</protein>
<reference evidence="1 2" key="2">
    <citation type="journal article" date="2018" name="Int. J. Syst. Evol. Microbiol.">
        <title>Burkholderia insecticola sp. nov., a gut symbiotic bacterium of the bean bug Riptortus pedestris.</title>
        <authorList>
            <person name="Takeshita K."/>
            <person name="Tamaki H."/>
            <person name="Ohbayashi T."/>
            <person name="Meng X.-Y."/>
            <person name="Sone T."/>
            <person name="Mitani Y."/>
            <person name="Peeters C."/>
            <person name="Kikuchi Y."/>
            <person name="Vandamme P."/>
        </authorList>
    </citation>
    <scope>NUCLEOTIDE SEQUENCE [LARGE SCALE GENOMIC DNA]</scope>
    <source>
        <strain evidence="1">RPE64</strain>
    </source>
</reference>
<dbReference type="HOGENOM" id="CLU_3341234_0_0_4"/>
<keyword evidence="2" id="KW-1185">Reference proteome</keyword>
<evidence type="ECO:0000313" key="2">
    <source>
        <dbReference type="Proteomes" id="UP000013966"/>
    </source>
</evidence>
<dbReference type="AlphaFoldDB" id="R4WPA1"/>
<dbReference type="EMBL" id="AP013060">
    <property type="protein sequence ID" value="BAN26493.1"/>
    <property type="molecule type" value="Genomic_DNA"/>
</dbReference>
<organism evidence="1 2">
    <name type="scientific">Caballeronia insecticola</name>
    <dbReference type="NCBI Taxonomy" id="758793"/>
    <lineage>
        <taxon>Bacteria</taxon>
        <taxon>Pseudomonadati</taxon>
        <taxon>Pseudomonadota</taxon>
        <taxon>Betaproteobacteria</taxon>
        <taxon>Burkholderiales</taxon>
        <taxon>Burkholderiaceae</taxon>
        <taxon>Caballeronia</taxon>
    </lineage>
</organism>
<sequence length="37" mass="4266">MIRAERLRASAWDRYATDRGAERAARFIMQTAEANLP</sequence>
<proteinExistence type="predicted"/>